<dbReference type="Pfam" id="PF10604">
    <property type="entry name" value="Polyketide_cyc2"/>
    <property type="match status" value="1"/>
</dbReference>
<gene>
    <name evidence="1" type="ORF">IU449_02170</name>
</gene>
<dbReference type="RefSeq" id="WP_195000287.1">
    <property type="nucleotide sequence ID" value="NZ_JADLQN010000001.1"/>
</dbReference>
<dbReference type="Gene3D" id="3.30.530.20">
    <property type="match status" value="1"/>
</dbReference>
<dbReference type="InterPro" id="IPR019587">
    <property type="entry name" value="Polyketide_cyclase/dehydratase"/>
</dbReference>
<sequence length="138" mass="15740">MRFSLRFERFCHASSKTVYELLADPGRWPEWLAGARTATWEEQGEVRRIVVSGLTMRERILVADHPHHHAYTIMSGIPVRDHRADVRIMQQPDGCVITWEAAFSSRIPFTGPLVWLMLRASMPAMVDALVRGAEAQQV</sequence>
<keyword evidence="2" id="KW-1185">Reference proteome</keyword>
<organism evidence="1 2">
    <name type="scientific">Nocardia higoensis</name>
    <dbReference type="NCBI Taxonomy" id="228599"/>
    <lineage>
        <taxon>Bacteria</taxon>
        <taxon>Bacillati</taxon>
        <taxon>Actinomycetota</taxon>
        <taxon>Actinomycetes</taxon>
        <taxon>Mycobacteriales</taxon>
        <taxon>Nocardiaceae</taxon>
        <taxon>Nocardia</taxon>
    </lineage>
</organism>
<protein>
    <submittedName>
        <fullName evidence="1">SRPBCC family protein</fullName>
    </submittedName>
</protein>
<dbReference type="CDD" id="cd07821">
    <property type="entry name" value="PYR_PYL_RCAR_like"/>
    <property type="match status" value="1"/>
</dbReference>
<dbReference type="SUPFAM" id="SSF55961">
    <property type="entry name" value="Bet v1-like"/>
    <property type="match status" value="1"/>
</dbReference>
<dbReference type="InterPro" id="IPR023393">
    <property type="entry name" value="START-like_dom_sf"/>
</dbReference>
<proteinExistence type="predicted"/>
<dbReference type="EMBL" id="JADLQN010000001">
    <property type="protein sequence ID" value="MBF6353364.1"/>
    <property type="molecule type" value="Genomic_DNA"/>
</dbReference>
<name>A0ABS0D4F7_9NOCA</name>
<evidence type="ECO:0000313" key="1">
    <source>
        <dbReference type="EMBL" id="MBF6353364.1"/>
    </source>
</evidence>
<evidence type="ECO:0000313" key="2">
    <source>
        <dbReference type="Proteomes" id="UP000707731"/>
    </source>
</evidence>
<dbReference type="Proteomes" id="UP000707731">
    <property type="component" value="Unassembled WGS sequence"/>
</dbReference>
<accession>A0ABS0D4F7</accession>
<comment type="caution">
    <text evidence="1">The sequence shown here is derived from an EMBL/GenBank/DDBJ whole genome shotgun (WGS) entry which is preliminary data.</text>
</comment>
<reference evidence="1 2" key="1">
    <citation type="submission" date="2020-10" db="EMBL/GenBank/DDBJ databases">
        <title>Identification of Nocardia species via Next-generation sequencing and recognition of intraspecies genetic diversity.</title>
        <authorList>
            <person name="Li P."/>
            <person name="Li P."/>
            <person name="Lu B."/>
        </authorList>
    </citation>
    <scope>NUCLEOTIDE SEQUENCE [LARGE SCALE GENOMIC DNA]</scope>
    <source>
        <strain evidence="1 2">BJ06-0143</strain>
    </source>
</reference>